<dbReference type="WBParaSite" id="Csp11.Scaffold618.g6078.t1">
    <property type="protein sequence ID" value="Csp11.Scaffold618.g6078.t1"/>
    <property type="gene ID" value="Csp11.Scaffold618.g6078"/>
</dbReference>
<evidence type="ECO:0000256" key="1">
    <source>
        <dbReference type="SAM" id="SignalP"/>
    </source>
</evidence>
<feature type="chain" id="PRO_5009307639" evidence="1">
    <location>
        <begin position="19"/>
        <end position="100"/>
    </location>
</feature>
<sequence>MFKICVLSLLAFASIVNANIDATSFGAPADNHKTKFGAAIPASSGLADEGDSQLQHVDTVPQDEGQQSANHVREMFSNVFNSIKTQREQAIAANATNPTD</sequence>
<evidence type="ECO:0000313" key="3">
    <source>
        <dbReference type="WBParaSite" id="Csp11.Scaffold618.g6078.t1"/>
    </source>
</evidence>
<reference evidence="3" key="1">
    <citation type="submission" date="2016-11" db="UniProtKB">
        <authorList>
            <consortium name="WormBaseParasite"/>
        </authorList>
    </citation>
    <scope>IDENTIFICATION</scope>
</reference>
<proteinExistence type="predicted"/>
<organism evidence="2 3">
    <name type="scientific">Caenorhabditis tropicalis</name>
    <dbReference type="NCBI Taxonomy" id="1561998"/>
    <lineage>
        <taxon>Eukaryota</taxon>
        <taxon>Metazoa</taxon>
        <taxon>Ecdysozoa</taxon>
        <taxon>Nematoda</taxon>
        <taxon>Chromadorea</taxon>
        <taxon>Rhabditida</taxon>
        <taxon>Rhabditina</taxon>
        <taxon>Rhabditomorpha</taxon>
        <taxon>Rhabditoidea</taxon>
        <taxon>Rhabditidae</taxon>
        <taxon>Peloderinae</taxon>
        <taxon>Caenorhabditis</taxon>
    </lineage>
</organism>
<protein>
    <submittedName>
        <fullName evidence="3">Secreted protein</fullName>
    </submittedName>
</protein>
<name>A0A1I7THV1_9PELO</name>
<keyword evidence="1" id="KW-0732">Signal</keyword>
<dbReference type="STRING" id="1561998.A0A1I7THV1"/>
<feature type="signal peptide" evidence="1">
    <location>
        <begin position="1"/>
        <end position="18"/>
    </location>
</feature>
<dbReference type="AlphaFoldDB" id="A0A1I7THV1"/>
<dbReference type="eggNOG" id="ENOG502TIPT">
    <property type="taxonomic scope" value="Eukaryota"/>
</dbReference>
<accession>A0A1I7THV1</accession>
<evidence type="ECO:0000313" key="2">
    <source>
        <dbReference type="Proteomes" id="UP000095282"/>
    </source>
</evidence>
<dbReference type="Proteomes" id="UP000095282">
    <property type="component" value="Unplaced"/>
</dbReference>
<keyword evidence="2" id="KW-1185">Reference proteome</keyword>